<dbReference type="EC" id="1.14.13.107" evidence="4"/>
<dbReference type="InterPro" id="IPR036661">
    <property type="entry name" value="Luciferase-like_sf"/>
</dbReference>
<dbReference type="PANTHER" id="PTHR30137">
    <property type="entry name" value="LUCIFERASE-LIKE MONOOXYGENASE"/>
    <property type="match status" value="1"/>
</dbReference>
<dbReference type="Gene3D" id="3.20.20.30">
    <property type="entry name" value="Luciferase-like domain"/>
    <property type="match status" value="1"/>
</dbReference>
<evidence type="ECO:0000256" key="2">
    <source>
        <dbReference type="ARBA" id="ARBA00023033"/>
    </source>
</evidence>
<reference evidence="4" key="1">
    <citation type="journal article" date="2022" name="Int. J. Syst. Evol. Microbiol.">
        <title>Pseudomonas aegrilactucae sp. nov. and Pseudomonas morbosilactucae sp. nov., pathogens causing bacterial rot of lettuce in Japan.</title>
        <authorList>
            <person name="Sawada H."/>
            <person name="Fujikawa T."/>
            <person name="Satou M."/>
        </authorList>
    </citation>
    <scope>NUCLEOTIDE SEQUENCE</scope>
    <source>
        <strain evidence="4">0166_1</strain>
    </source>
</reference>
<dbReference type="InterPro" id="IPR011251">
    <property type="entry name" value="Luciferase-like_dom"/>
</dbReference>
<dbReference type="InterPro" id="IPR050766">
    <property type="entry name" value="Bact_Lucif_Oxidored"/>
</dbReference>
<dbReference type="PANTHER" id="PTHR30137:SF8">
    <property type="entry name" value="BLR5498 PROTEIN"/>
    <property type="match status" value="1"/>
</dbReference>
<dbReference type="RefSeq" id="WP_259315309.1">
    <property type="nucleotide sequence ID" value="NZ_CP087164.1"/>
</dbReference>
<gene>
    <name evidence="4" type="primary">limB_3</name>
    <name evidence="4" type="ORF">DSM104329_02022</name>
</gene>
<name>A0A9E6XWA5_9ACTN</name>
<evidence type="ECO:0000313" key="4">
    <source>
        <dbReference type="EMBL" id="UGS35627.1"/>
    </source>
</evidence>
<organism evidence="4 5">
    <name type="scientific">Capillimicrobium parvum</name>
    <dbReference type="NCBI Taxonomy" id="2884022"/>
    <lineage>
        <taxon>Bacteria</taxon>
        <taxon>Bacillati</taxon>
        <taxon>Actinomycetota</taxon>
        <taxon>Thermoleophilia</taxon>
        <taxon>Solirubrobacterales</taxon>
        <taxon>Capillimicrobiaceae</taxon>
        <taxon>Capillimicrobium</taxon>
    </lineage>
</organism>
<evidence type="ECO:0000313" key="5">
    <source>
        <dbReference type="Proteomes" id="UP001162834"/>
    </source>
</evidence>
<accession>A0A9E6XWA5</accession>
<proteinExistence type="predicted"/>
<sequence length="446" mass="49791">MHDIEFHVIIDGAYPRVPYAGNRKSNYVDLPNTLYDRAHGQRVLEDQLETIVALEGLGYDGAVFSEQHNGPIGLHGNSLVAASWAAARTTRLRIGAWGPILNSYTTPVKMAEEIAVVDTLSRGRLSIALPMGHGMQHHSLGYMNPATVRRRFREGHDLLIKAMTEPGPFEWNGEFFQIPYVNVWPQPLQEPHPPIILPGGGSQETLELAARNRYTYLPVLNPRQGFLRNVQRFRDLCENEGYELQPSQVAASIYVHVAETDRQARLEAEAHDLWAFQNFYLSAEHDNFPPGYVSPQSLRGILSGGYRSTPMNELGWDELAAEHWAVAGSPETVASFLRESLEEAGAGKLLVFANSGVKPRWLAMKSLTLFAEEVIPRLRQGGTPRWKTEPHRGYDTLAEFGARRPDDVPRAAVRLDGEHLVDAQTAHIEELRRPLSDHPSSTGVHA</sequence>
<dbReference type="AlphaFoldDB" id="A0A9E6XWA5"/>
<dbReference type="GO" id="GO:0005829">
    <property type="term" value="C:cytosol"/>
    <property type="evidence" value="ECO:0007669"/>
    <property type="project" value="TreeGrafter"/>
</dbReference>
<keyword evidence="1 4" id="KW-0560">Oxidoreductase</keyword>
<dbReference type="GO" id="GO:0052601">
    <property type="term" value="F:limonene 1,2-monooxygenase [NAD(P)H) activity"/>
    <property type="evidence" value="ECO:0007669"/>
    <property type="project" value="UniProtKB-EC"/>
</dbReference>
<dbReference type="EMBL" id="CP087164">
    <property type="protein sequence ID" value="UGS35627.1"/>
    <property type="molecule type" value="Genomic_DNA"/>
</dbReference>
<feature type="domain" description="Luciferase-like" evidence="3">
    <location>
        <begin position="39"/>
        <end position="346"/>
    </location>
</feature>
<evidence type="ECO:0000259" key="3">
    <source>
        <dbReference type="Pfam" id="PF00296"/>
    </source>
</evidence>
<dbReference type="SUPFAM" id="SSF51679">
    <property type="entry name" value="Bacterial luciferase-like"/>
    <property type="match status" value="1"/>
</dbReference>
<protein>
    <submittedName>
        <fullName evidence="4">Limonene 1,2-monooxygenase</fullName>
        <ecNumber evidence="4">1.14.13.107</ecNumber>
    </submittedName>
</protein>
<keyword evidence="5" id="KW-1185">Reference proteome</keyword>
<keyword evidence="2" id="KW-0503">Monooxygenase</keyword>
<dbReference type="Proteomes" id="UP001162834">
    <property type="component" value="Chromosome"/>
</dbReference>
<dbReference type="Pfam" id="PF00296">
    <property type="entry name" value="Bac_luciferase"/>
    <property type="match status" value="1"/>
</dbReference>
<evidence type="ECO:0000256" key="1">
    <source>
        <dbReference type="ARBA" id="ARBA00023002"/>
    </source>
</evidence>
<dbReference type="KEGG" id="sbae:DSM104329_02022"/>